<protein>
    <submittedName>
        <fullName evidence="1">Uncharacterized protein</fullName>
    </submittedName>
</protein>
<comment type="caution">
    <text evidence="1">The sequence shown here is derived from an EMBL/GenBank/DDBJ whole genome shotgun (WGS) entry which is preliminary data.</text>
</comment>
<organism evidence="1 2">
    <name type="scientific">Streptomyces litchfieldiae</name>
    <dbReference type="NCBI Taxonomy" id="3075543"/>
    <lineage>
        <taxon>Bacteria</taxon>
        <taxon>Bacillati</taxon>
        <taxon>Actinomycetota</taxon>
        <taxon>Actinomycetes</taxon>
        <taxon>Kitasatosporales</taxon>
        <taxon>Streptomycetaceae</taxon>
        <taxon>Streptomyces</taxon>
    </lineage>
</organism>
<evidence type="ECO:0000313" key="2">
    <source>
        <dbReference type="Proteomes" id="UP001183246"/>
    </source>
</evidence>
<dbReference type="Proteomes" id="UP001183246">
    <property type="component" value="Unassembled WGS sequence"/>
</dbReference>
<name>A0ABU2MM31_9ACTN</name>
<dbReference type="EMBL" id="JAVREL010000003">
    <property type="protein sequence ID" value="MDT0342666.1"/>
    <property type="molecule type" value="Genomic_DNA"/>
</dbReference>
<dbReference type="RefSeq" id="WP_311703779.1">
    <property type="nucleotide sequence ID" value="NZ_JAVREL010000003.1"/>
</dbReference>
<proteinExistence type="predicted"/>
<evidence type="ECO:0000313" key="1">
    <source>
        <dbReference type="EMBL" id="MDT0342666.1"/>
    </source>
</evidence>
<sequence length="45" mass="4712">MDGQTLQDIVVSNSTGVDPGQIGIGVDATEIDGLWYVTDLNLSFG</sequence>
<reference evidence="2" key="1">
    <citation type="submission" date="2023-07" db="EMBL/GenBank/DDBJ databases">
        <title>30 novel species of actinomycetes from the DSMZ collection.</title>
        <authorList>
            <person name="Nouioui I."/>
        </authorList>
    </citation>
    <scope>NUCLEOTIDE SEQUENCE [LARGE SCALE GENOMIC DNA]</scope>
    <source>
        <strain evidence="2">DSM 44938</strain>
    </source>
</reference>
<keyword evidence="2" id="KW-1185">Reference proteome</keyword>
<accession>A0ABU2MM31</accession>
<gene>
    <name evidence="1" type="ORF">RM590_08510</name>
</gene>